<evidence type="ECO:0000313" key="7">
    <source>
        <dbReference type="EMBL" id="KAG8175955.1"/>
    </source>
</evidence>
<protein>
    <submittedName>
        <fullName evidence="7">Uncharacterized protein</fullName>
    </submittedName>
</protein>
<accession>A0AAV6TXH0</accession>
<sequence length="369" mass="41792">MRPLKKVAASKSSAILSYQPTMADMLKKKQKWLPDSPQSKELDRKVLEMIAMRNYPFSIVHEGGFLCLVQYLNAQVNLKSHKLYRDKLHSTYDAVVRKVMDLISTAEHLSFTTDIWTNKAKTESLISLTAHYIDFVSKTTPKIILAAKHMECYRSALARKIAGHFARSEQARRRLKEIQQHHGFRILQTVQSVPTRWNSVNSMLERLLEQKDALALYEASSDGSSESTFVRSSSSSSSPASSPQPETSLFEIEESQDNDHVFVVDYEFIPVIPNPLQRYPCQHPACPPLSAEVIPEVFAVGRQVADPVYIDVPPESSLIEALSSVAEKHRDADVKAYERNLPREYYVAEEPMAENPGAIIHTREPGWNH</sequence>
<keyword evidence="4" id="KW-0862">Zinc</keyword>
<dbReference type="EMBL" id="JAFNEN010000938">
    <property type="protein sequence ID" value="KAG8175955.1"/>
    <property type="molecule type" value="Genomic_DNA"/>
</dbReference>
<reference evidence="7 8" key="1">
    <citation type="journal article" date="2022" name="Nat. Ecol. Evol.">
        <title>A masculinizing supergene underlies an exaggerated male reproductive morph in a spider.</title>
        <authorList>
            <person name="Hendrickx F."/>
            <person name="De Corte Z."/>
            <person name="Sonet G."/>
            <person name="Van Belleghem S.M."/>
            <person name="Kostlbacher S."/>
            <person name="Vangestel C."/>
        </authorList>
    </citation>
    <scope>NUCLEOTIDE SEQUENCE [LARGE SCALE GENOMIC DNA]</scope>
    <source>
        <strain evidence="7">W744_W776</strain>
    </source>
</reference>
<dbReference type="InterPro" id="IPR012337">
    <property type="entry name" value="RNaseH-like_sf"/>
</dbReference>
<keyword evidence="5" id="KW-0539">Nucleus</keyword>
<keyword evidence="3" id="KW-0863">Zinc-finger</keyword>
<dbReference type="Proteomes" id="UP000827092">
    <property type="component" value="Unassembled WGS sequence"/>
</dbReference>
<evidence type="ECO:0000256" key="1">
    <source>
        <dbReference type="ARBA" id="ARBA00004123"/>
    </source>
</evidence>
<evidence type="ECO:0000256" key="2">
    <source>
        <dbReference type="ARBA" id="ARBA00022723"/>
    </source>
</evidence>
<dbReference type="PANTHER" id="PTHR46481:SF10">
    <property type="entry name" value="ZINC FINGER BED DOMAIN-CONTAINING PROTEIN 39"/>
    <property type="match status" value="1"/>
</dbReference>
<dbReference type="PANTHER" id="PTHR46481">
    <property type="entry name" value="ZINC FINGER BED DOMAIN-CONTAINING PROTEIN 4"/>
    <property type="match status" value="1"/>
</dbReference>
<dbReference type="SUPFAM" id="SSF53098">
    <property type="entry name" value="Ribonuclease H-like"/>
    <property type="match status" value="1"/>
</dbReference>
<dbReference type="AlphaFoldDB" id="A0AAV6TXH0"/>
<feature type="region of interest" description="Disordered" evidence="6">
    <location>
        <begin position="224"/>
        <end position="247"/>
    </location>
</feature>
<evidence type="ECO:0000256" key="4">
    <source>
        <dbReference type="ARBA" id="ARBA00022833"/>
    </source>
</evidence>
<comment type="subcellular location">
    <subcellularLocation>
        <location evidence="1">Nucleus</location>
    </subcellularLocation>
</comment>
<comment type="caution">
    <text evidence="7">The sequence shown here is derived from an EMBL/GenBank/DDBJ whole genome shotgun (WGS) entry which is preliminary data.</text>
</comment>
<name>A0AAV6TXH0_9ARAC</name>
<evidence type="ECO:0000313" key="8">
    <source>
        <dbReference type="Proteomes" id="UP000827092"/>
    </source>
</evidence>
<organism evidence="7 8">
    <name type="scientific">Oedothorax gibbosus</name>
    <dbReference type="NCBI Taxonomy" id="931172"/>
    <lineage>
        <taxon>Eukaryota</taxon>
        <taxon>Metazoa</taxon>
        <taxon>Ecdysozoa</taxon>
        <taxon>Arthropoda</taxon>
        <taxon>Chelicerata</taxon>
        <taxon>Arachnida</taxon>
        <taxon>Araneae</taxon>
        <taxon>Araneomorphae</taxon>
        <taxon>Entelegynae</taxon>
        <taxon>Araneoidea</taxon>
        <taxon>Linyphiidae</taxon>
        <taxon>Erigoninae</taxon>
        <taxon>Oedothorax</taxon>
    </lineage>
</organism>
<keyword evidence="8" id="KW-1185">Reference proteome</keyword>
<proteinExistence type="predicted"/>
<evidence type="ECO:0000256" key="3">
    <source>
        <dbReference type="ARBA" id="ARBA00022771"/>
    </source>
</evidence>
<gene>
    <name evidence="7" type="ORF">JTE90_026939</name>
</gene>
<dbReference type="SUPFAM" id="SSF140996">
    <property type="entry name" value="Hermes dimerisation domain"/>
    <property type="match status" value="1"/>
</dbReference>
<dbReference type="GO" id="GO:0008270">
    <property type="term" value="F:zinc ion binding"/>
    <property type="evidence" value="ECO:0007669"/>
    <property type="project" value="UniProtKB-KW"/>
</dbReference>
<keyword evidence="2" id="KW-0479">Metal-binding</keyword>
<evidence type="ECO:0000256" key="5">
    <source>
        <dbReference type="ARBA" id="ARBA00023242"/>
    </source>
</evidence>
<dbReference type="InterPro" id="IPR052035">
    <property type="entry name" value="ZnF_BED_domain_contain"/>
</dbReference>
<evidence type="ECO:0000256" key="6">
    <source>
        <dbReference type="SAM" id="MobiDB-lite"/>
    </source>
</evidence>
<dbReference type="GO" id="GO:0005634">
    <property type="term" value="C:nucleus"/>
    <property type="evidence" value="ECO:0007669"/>
    <property type="project" value="UniProtKB-SubCell"/>
</dbReference>
<feature type="compositionally biased region" description="Low complexity" evidence="6">
    <location>
        <begin position="224"/>
        <end position="241"/>
    </location>
</feature>